<feature type="domain" description="Baseplate J-like C-terminal" evidence="5">
    <location>
        <begin position="282"/>
        <end position="344"/>
    </location>
</feature>
<evidence type="ECO:0000259" key="4">
    <source>
        <dbReference type="Pfam" id="PF26078"/>
    </source>
</evidence>
<dbReference type="Pfam" id="PF26079">
    <property type="entry name" value="Baseplate_J_C"/>
    <property type="match status" value="1"/>
</dbReference>
<organism evidence="6">
    <name type="scientific">Caudovirales sp. ct0FJ5</name>
    <dbReference type="NCBI Taxonomy" id="2825755"/>
    <lineage>
        <taxon>Viruses</taxon>
        <taxon>Duplodnaviria</taxon>
        <taxon>Heunggongvirae</taxon>
        <taxon>Uroviricota</taxon>
        <taxon>Caudoviricetes</taxon>
    </lineage>
</organism>
<dbReference type="PIRSF" id="PIRSF020481">
    <property type="entry name" value="BAP"/>
    <property type="match status" value="1"/>
</dbReference>
<dbReference type="PANTHER" id="PTHR37829">
    <property type="entry name" value="PHAGE-LIKE ELEMENT PBSX PROTEIN XKDT"/>
    <property type="match status" value="1"/>
</dbReference>
<feature type="domain" description="Baseplate J-like central" evidence="4">
    <location>
        <begin position="204"/>
        <end position="275"/>
    </location>
</feature>
<dbReference type="EMBL" id="BK015281">
    <property type="protein sequence ID" value="DAD99336.1"/>
    <property type="molecule type" value="Genomic_DNA"/>
</dbReference>
<name>A0A8S5NYQ8_9CAUD</name>
<feature type="region of interest" description="Disordered" evidence="2">
    <location>
        <begin position="178"/>
        <end position="205"/>
    </location>
</feature>
<dbReference type="InterPro" id="IPR006949">
    <property type="entry name" value="Barrel_Baseplate_J-like"/>
</dbReference>
<evidence type="ECO:0000259" key="3">
    <source>
        <dbReference type="Pfam" id="PF04865"/>
    </source>
</evidence>
<dbReference type="Pfam" id="PF04865">
    <property type="entry name" value="Baseplate_J"/>
    <property type="match status" value="1"/>
</dbReference>
<proteinExistence type="inferred from homology"/>
<protein>
    <submittedName>
        <fullName evidence="6">Baseplate assembly protein</fullName>
    </submittedName>
</protein>
<sequence length="379" mass="40798">MNVSNLPEVEFVSADKEKVVTYLMDVYTAVTGRTLAKADPVRLFILVIASVVIMLLNKINYTGKQNLLKYAKGKNLDNLVALLGVTRTPGTAATLTEKFSLSKAVSFNITVPQGTRVSDGSQVYFATDETLVIKVGETSGTVKCTCQKIGMAGNGMPAGTVTTMVDVAPYIASAVNTTASEGGADEEDDETLRTRAEEAPESFSTAGPAGAYEYFAKAASSLINQAKAVSPEPGSVDVYIVETRGSLPGKELQNTVLAYLSDETRRPLTDKVAVKVPETTSYNINMTYYLGKGLDTETTRRNVENAVMNYIAWQDSKMGRDINPDKLIQLCLTAGAKRVEITSPVFTRIKDGNRNDTYVIGIAKNDGSNTVNYGGIEDE</sequence>
<accession>A0A8S5NYQ8</accession>
<dbReference type="InterPro" id="IPR014507">
    <property type="entry name" value="Baseplate_assembly_J_pred"/>
</dbReference>
<feature type="domain" description="Baseplate protein J-like barrel" evidence="3">
    <location>
        <begin position="105"/>
        <end position="183"/>
    </location>
</feature>
<dbReference type="InterPro" id="IPR058530">
    <property type="entry name" value="Baseplate_J-like_C"/>
</dbReference>
<comment type="similarity">
    <text evidence="1">Belongs to the Mu gp47/PBSX XkdT family.</text>
</comment>
<reference evidence="6" key="1">
    <citation type="journal article" date="2021" name="Proc. Natl. Acad. Sci. U.S.A.">
        <title>A Catalog of Tens of Thousands of Viruses from Human Metagenomes Reveals Hidden Associations with Chronic Diseases.</title>
        <authorList>
            <person name="Tisza M.J."/>
            <person name="Buck C.B."/>
        </authorList>
    </citation>
    <scope>NUCLEOTIDE SEQUENCE</scope>
    <source>
        <strain evidence="6">Ct0FJ5</strain>
    </source>
</reference>
<dbReference type="Pfam" id="PF26078">
    <property type="entry name" value="Baseplate_J_M"/>
    <property type="match status" value="1"/>
</dbReference>
<evidence type="ECO:0000256" key="2">
    <source>
        <dbReference type="SAM" id="MobiDB-lite"/>
    </source>
</evidence>
<evidence type="ECO:0000256" key="1">
    <source>
        <dbReference type="ARBA" id="ARBA00038087"/>
    </source>
</evidence>
<dbReference type="InterPro" id="IPR052399">
    <property type="entry name" value="Phage_Baseplate_Assmbl_Protein"/>
</dbReference>
<evidence type="ECO:0000259" key="5">
    <source>
        <dbReference type="Pfam" id="PF26079"/>
    </source>
</evidence>
<evidence type="ECO:0000313" key="6">
    <source>
        <dbReference type="EMBL" id="DAD99336.1"/>
    </source>
</evidence>
<dbReference type="PANTHER" id="PTHR37829:SF3">
    <property type="entry name" value="PROTEIN JAYE-RELATED"/>
    <property type="match status" value="1"/>
</dbReference>
<dbReference type="InterPro" id="IPR058531">
    <property type="entry name" value="Baseplate_J_M"/>
</dbReference>